<gene>
    <name evidence="2" type="ORF">Cni_G08473</name>
</gene>
<sequence length="144" mass="15056">MDCDENCKKTNNKIAVNCDDGFVSLNVVELIAATDPHHSAISPAPATPSAAPVLMKKSLSRKLGVAGPPQRSAGSQAVVGAHAGGTNYGRDKPPDEGEASAAGAGGRCRRASAVHRPSPWRDPRTILLLFASLGERSICRSRCR</sequence>
<proteinExistence type="predicted"/>
<accession>A0AAQ3K4A0</accession>
<evidence type="ECO:0000313" key="3">
    <source>
        <dbReference type="Proteomes" id="UP001327560"/>
    </source>
</evidence>
<organism evidence="2 3">
    <name type="scientific">Canna indica</name>
    <name type="common">Indian-shot</name>
    <dbReference type="NCBI Taxonomy" id="4628"/>
    <lineage>
        <taxon>Eukaryota</taxon>
        <taxon>Viridiplantae</taxon>
        <taxon>Streptophyta</taxon>
        <taxon>Embryophyta</taxon>
        <taxon>Tracheophyta</taxon>
        <taxon>Spermatophyta</taxon>
        <taxon>Magnoliopsida</taxon>
        <taxon>Liliopsida</taxon>
        <taxon>Zingiberales</taxon>
        <taxon>Cannaceae</taxon>
        <taxon>Canna</taxon>
    </lineage>
</organism>
<dbReference type="AlphaFoldDB" id="A0AAQ3K4A0"/>
<name>A0AAQ3K4A0_9LILI</name>
<feature type="region of interest" description="Disordered" evidence="1">
    <location>
        <begin position="63"/>
        <end position="117"/>
    </location>
</feature>
<keyword evidence="3" id="KW-1185">Reference proteome</keyword>
<protein>
    <submittedName>
        <fullName evidence="2">Uncharacterized protein</fullName>
    </submittedName>
</protein>
<dbReference type="EMBL" id="CP136891">
    <property type="protein sequence ID" value="WOK99761.1"/>
    <property type="molecule type" value="Genomic_DNA"/>
</dbReference>
<dbReference type="Proteomes" id="UP001327560">
    <property type="component" value="Chromosome 2"/>
</dbReference>
<reference evidence="2 3" key="1">
    <citation type="submission" date="2023-10" db="EMBL/GenBank/DDBJ databases">
        <title>Chromosome-scale genome assembly provides insights into flower coloration mechanisms of Canna indica.</title>
        <authorList>
            <person name="Li C."/>
        </authorList>
    </citation>
    <scope>NUCLEOTIDE SEQUENCE [LARGE SCALE GENOMIC DNA]</scope>
    <source>
        <tissue evidence="2">Flower</tissue>
    </source>
</reference>
<evidence type="ECO:0000313" key="2">
    <source>
        <dbReference type="EMBL" id="WOK99761.1"/>
    </source>
</evidence>
<evidence type="ECO:0000256" key="1">
    <source>
        <dbReference type="SAM" id="MobiDB-lite"/>
    </source>
</evidence>